<protein>
    <submittedName>
        <fullName evidence="1">Long-chain-alcohol oxidase FAO1</fullName>
    </submittedName>
</protein>
<organism evidence="1 2">
    <name type="scientific">Sesamum angolense</name>
    <dbReference type="NCBI Taxonomy" id="2727404"/>
    <lineage>
        <taxon>Eukaryota</taxon>
        <taxon>Viridiplantae</taxon>
        <taxon>Streptophyta</taxon>
        <taxon>Embryophyta</taxon>
        <taxon>Tracheophyta</taxon>
        <taxon>Spermatophyta</taxon>
        <taxon>Magnoliopsida</taxon>
        <taxon>eudicotyledons</taxon>
        <taxon>Gunneridae</taxon>
        <taxon>Pentapetalae</taxon>
        <taxon>asterids</taxon>
        <taxon>lamiids</taxon>
        <taxon>Lamiales</taxon>
        <taxon>Pedaliaceae</taxon>
        <taxon>Sesamum</taxon>
    </lineage>
</organism>
<reference evidence="1" key="1">
    <citation type="submission" date="2020-06" db="EMBL/GenBank/DDBJ databases">
        <authorList>
            <person name="Li T."/>
            <person name="Hu X."/>
            <person name="Zhang T."/>
            <person name="Song X."/>
            <person name="Zhang H."/>
            <person name="Dai N."/>
            <person name="Sheng W."/>
            <person name="Hou X."/>
            <person name="Wei L."/>
        </authorList>
    </citation>
    <scope>NUCLEOTIDE SEQUENCE</scope>
    <source>
        <strain evidence="1">K16</strain>
        <tissue evidence="1">Leaf</tissue>
    </source>
</reference>
<evidence type="ECO:0000313" key="2">
    <source>
        <dbReference type="Proteomes" id="UP001289374"/>
    </source>
</evidence>
<reference evidence="1" key="2">
    <citation type="journal article" date="2024" name="Plant">
        <title>Genomic evolution and insights into agronomic trait innovations of Sesamum species.</title>
        <authorList>
            <person name="Miao H."/>
            <person name="Wang L."/>
            <person name="Qu L."/>
            <person name="Liu H."/>
            <person name="Sun Y."/>
            <person name="Le M."/>
            <person name="Wang Q."/>
            <person name="Wei S."/>
            <person name="Zheng Y."/>
            <person name="Lin W."/>
            <person name="Duan Y."/>
            <person name="Cao H."/>
            <person name="Xiong S."/>
            <person name="Wang X."/>
            <person name="Wei L."/>
            <person name="Li C."/>
            <person name="Ma Q."/>
            <person name="Ju M."/>
            <person name="Zhao R."/>
            <person name="Li G."/>
            <person name="Mu C."/>
            <person name="Tian Q."/>
            <person name="Mei H."/>
            <person name="Zhang T."/>
            <person name="Gao T."/>
            <person name="Zhang H."/>
        </authorList>
    </citation>
    <scope>NUCLEOTIDE SEQUENCE</scope>
    <source>
        <strain evidence="1">K16</strain>
    </source>
</reference>
<dbReference type="AlphaFoldDB" id="A0AAE1X5V2"/>
<sequence length="82" mass="9153">MARECHPLLRGGRRETKFSHGFSASELEILTSICDVLLPPIPLMNSQESSAKNDVDQSYEAFCNASGSQYPVPDEVNVYYKN</sequence>
<evidence type="ECO:0000313" key="1">
    <source>
        <dbReference type="EMBL" id="KAK4405907.1"/>
    </source>
</evidence>
<name>A0AAE1X5V2_9LAMI</name>
<accession>A0AAE1X5V2</accession>
<dbReference type="Proteomes" id="UP001289374">
    <property type="component" value="Unassembled WGS sequence"/>
</dbReference>
<gene>
    <name evidence="1" type="ORF">Sango_0597200</name>
</gene>
<keyword evidence="2" id="KW-1185">Reference proteome</keyword>
<proteinExistence type="predicted"/>
<dbReference type="EMBL" id="JACGWL010000003">
    <property type="protein sequence ID" value="KAK4405907.1"/>
    <property type="molecule type" value="Genomic_DNA"/>
</dbReference>
<comment type="caution">
    <text evidence="1">The sequence shown here is derived from an EMBL/GenBank/DDBJ whole genome shotgun (WGS) entry which is preliminary data.</text>
</comment>